<evidence type="ECO:0000256" key="8">
    <source>
        <dbReference type="ARBA" id="ARBA00022840"/>
    </source>
</evidence>
<dbReference type="InterPro" id="IPR005467">
    <property type="entry name" value="His_kinase_dom"/>
</dbReference>
<evidence type="ECO:0000313" key="15">
    <source>
        <dbReference type="Proteomes" id="UP000217076"/>
    </source>
</evidence>
<dbReference type="InterPro" id="IPR003594">
    <property type="entry name" value="HATPase_dom"/>
</dbReference>
<dbReference type="SUPFAM" id="SSF55874">
    <property type="entry name" value="ATPase domain of HSP90 chaperone/DNA topoisomerase II/histidine kinase"/>
    <property type="match status" value="1"/>
</dbReference>
<dbReference type="InterPro" id="IPR004358">
    <property type="entry name" value="Sig_transdc_His_kin-like_C"/>
</dbReference>
<dbReference type="STRING" id="83401.SAMN05421742_10813"/>
<accession>A0A1G8DGI9</accession>
<dbReference type="PANTHER" id="PTHR43047">
    <property type="entry name" value="TWO-COMPONENT HISTIDINE PROTEIN KINASE"/>
    <property type="match status" value="1"/>
</dbReference>
<dbReference type="SUPFAM" id="SSF47384">
    <property type="entry name" value="Homodimeric domain of signal transducing histidine kinase"/>
    <property type="match status" value="1"/>
</dbReference>
<evidence type="ECO:0000256" key="2">
    <source>
        <dbReference type="ARBA" id="ARBA00004370"/>
    </source>
</evidence>
<dbReference type="InterPro" id="IPR000700">
    <property type="entry name" value="PAS-assoc_C"/>
</dbReference>
<dbReference type="InterPro" id="IPR003661">
    <property type="entry name" value="HisK_dim/P_dom"/>
</dbReference>
<evidence type="ECO:0000259" key="12">
    <source>
        <dbReference type="PROSITE" id="PS50109"/>
    </source>
</evidence>
<dbReference type="SUPFAM" id="SSF55785">
    <property type="entry name" value="PYP-like sensor domain (PAS domain)"/>
    <property type="match status" value="1"/>
</dbReference>
<dbReference type="EC" id="2.7.13.3" evidence="3"/>
<evidence type="ECO:0000259" key="13">
    <source>
        <dbReference type="PROSITE" id="PS50113"/>
    </source>
</evidence>
<feature type="transmembrane region" description="Helical" evidence="11">
    <location>
        <begin position="56"/>
        <end position="73"/>
    </location>
</feature>
<proteinExistence type="predicted"/>
<keyword evidence="11" id="KW-1133">Transmembrane helix</keyword>
<comment type="subcellular location">
    <subcellularLocation>
        <location evidence="2">Membrane</location>
    </subcellularLocation>
</comment>
<dbReference type="Gene3D" id="1.10.287.130">
    <property type="match status" value="1"/>
</dbReference>
<comment type="catalytic activity">
    <reaction evidence="1">
        <text>ATP + protein L-histidine = ADP + protein N-phospho-L-histidine.</text>
        <dbReference type="EC" id="2.7.13.3"/>
    </reaction>
</comment>
<evidence type="ECO:0000256" key="5">
    <source>
        <dbReference type="ARBA" id="ARBA00022679"/>
    </source>
</evidence>
<keyword evidence="9" id="KW-0902">Two-component regulatory system</keyword>
<dbReference type="InterPro" id="IPR000014">
    <property type="entry name" value="PAS"/>
</dbReference>
<sequence>MPDLSARATGARRSVSWRRLSLWALVLGVVLQLGPAAGLGHPHPDAESPSLLARHPLSLAIAGLLLAVAGLLIHQARLNRRRRAEVARLERQDQTLARRDARIAQLSAILRNSAVGIGMVDGQRRLIEANDRMAEMFGYDSPGQMIGLSVRDLHVSEESFLAFGKSHFTPLAEGDQIHIEYPLRRRDGSPMWCLLSGRAIDDGRPADLSQGVTWVIDDVSEQKALRERLLAATQAAEAANVAKSEFLANMSHELRTPLNAIIGFSEAMSLKALGELPEAYRDYAALIHRSGHHLLEVINQILDLAKIEAGRLELERSVEDMRGLIDDVLAVLTDWAADKGLSLDNRTAALHTLVVDRTRVKQALFNVIGNAIKFTEHGGVVITNRCGGGWHRIVISDTGFGMTPEEQEIALKPFGQVHGHSLNRRHQGTGLGLSISQEILRLHGGELRIDSTPGEGTTVTLAFPEDALNPGHPARPDG</sequence>
<feature type="domain" description="Histidine kinase" evidence="12">
    <location>
        <begin position="249"/>
        <end position="467"/>
    </location>
</feature>
<dbReference type="NCBIfam" id="TIGR00229">
    <property type="entry name" value="sensory_box"/>
    <property type="match status" value="1"/>
</dbReference>
<keyword evidence="11" id="KW-0812">Transmembrane</keyword>
<dbReference type="PROSITE" id="PS50113">
    <property type="entry name" value="PAC"/>
    <property type="match status" value="1"/>
</dbReference>
<organism evidence="14 15">
    <name type="scientific">Roseospirillum parvum</name>
    <dbReference type="NCBI Taxonomy" id="83401"/>
    <lineage>
        <taxon>Bacteria</taxon>
        <taxon>Pseudomonadati</taxon>
        <taxon>Pseudomonadota</taxon>
        <taxon>Alphaproteobacteria</taxon>
        <taxon>Rhodospirillales</taxon>
        <taxon>Rhodospirillaceae</taxon>
        <taxon>Roseospirillum</taxon>
    </lineage>
</organism>
<dbReference type="Proteomes" id="UP000217076">
    <property type="component" value="Unassembled WGS sequence"/>
</dbReference>
<dbReference type="GO" id="GO:0016020">
    <property type="term" value="C:membrane"/>
    <property type="evidence" value="ECO:0007669"/>
    <property type="project" value="UniProtKB-SubCell"/>
</dbReference>
<keyword evidence="6" id="KW-0547">Nucleotide-binding</keyword>
<keyword evidence="15" id="KW-1185">Reference proteome</keyword>
<dbReference type="SMART" id="SM00086">
    <property type="entry name" value="PAC"/>
    <property type="match status" value="1"/>
</dbReference>
<dbReference type="Pfam" id="PF02518">
    <property type="entry name" value="HATPase_c"/>
    <property type="match status" value="1"/>
</dbReference>
<evidence type="ECO:0000313" key="14">
    <source>
        <dbReference type="EMBL" id="SDH56835.1"/>
    </source>
</evidence>
<protein>
    <recommendedName>
        <fullName evidence="3">histidine kinase</fullName>
        <ecNumber evidence="3">2.7.13.3</ecNumber>
    </recommendedName>
</protein>
<dbReference type="SMART" id="SM00091">
    <property type="entry name" value="PAS"/>
    <property type="match status" value="1"/>
</dbReference>
<keyword evidence="4" id="KW-0597">Phosphoprotein</keyword>
<evidence type="ECO:0000256" key="6">
    <source>
        <dbReference type="ARBA" id="ARBA00022741"/>
    </source>
</evidence>
<evidence type="ECO:0000256" key="9">
    <source>
        <dbReference type="ARBA" id="ARBA00023012"/>
    </source>
</evidence>
<dbReference type="InterPro" id="IPR001610">
    <property type="entry name" value="PAC"/>
</dbReference>
<dbReference type="FunFam" id="1.10.287.130:FF:000038">
    <property type="entry name" value="Sensory transduction histidine kinase"/>
    <property type="match status" value="1"/>
</dbReference>
<keyword evidence="5" id="KW-0808">Transferase</keyword>
<dbReference type="InterPro" id="IPR035965">
    <property type="entry name" value="PAS-like_dom_sf"/>
</dbReference>
<dbReference type="AlphaFoldDB" id="A0A1G8DGI9"/>
<dbReference type="Pfam" id="PF00512">
    <property type="entry name" value="HisKA"/>
    <property type="match status" value="1"/>
</dbReference>
<keyword evidence="7" id="KW-0418">Kinase</keyword>
<dbReference type="InterPro" id="IPR036890">
    <property type="entry name" value="HATPase_C_sf"/>
</dbReference>
<dbReference type="EMBL" id="FNCV01000008">
    <property type="protein sequence ID" value="SDH56835.1"/>
    <property type="molecule type" value="Genomic_DNA"/>
</dbReference>
<keyword evidence="10 11" id="KW-0472">Membrane</keyword>
<evidence type="ECO:0000256" key="11">
    <source>
        <dbReference type="SAM" id="Phobius"/>
    </source>
</evidence>
<evidence type="ECO:0000256" key="10">
    <source>
        <dbReference type="ARBA" id="ARBA00023136"/>
    </source>
</evidence>
<dbReference type="CDD" id="cd00082">
    <property type="entry name" value="HisKA"/>
    <property type="match status" value="1"/>
</dbReference>
<name>A0A1G8DGI9_9PROT</name>
<dbReference type="CDD" id="cd00130">
    <property type="entry name" value="PAS"/>
    <property type="match status" value="1"/>
</dbReference>
<evidence type="ECO:0000256" key="3">
    <source>
        <dbReference type="ARBA" id="ARBA00012438"/>
    </source>
</evidence>
<dbReference type="GO" id="GO:0005524">
    <property type="term" value="F:ATP binding"/>
    <property type="evidence" value="ECO:0007669"/>
    <property type="project" value="UniProtKB-KW"/>
</dbReference>
<dbReference type="Pfam" id="PF13426">
    <property type="entry name" value="PAS_9"/>
    <property type="match status" value="1"/>
</dbReference>
<gene>
    <name evidence="14" type="ORF">SAMN05421742_10813</name>
</gene>
<dbReference type="InterPro" id="IPR036097">
    <property type="entry name" value="HisK_dim/P_sf"/>
</dbReference>
<evidence type="ECO:0000256" key="7">
    <source>
        <dbReference type="ARBA" id="ARBA00022777"/>
    </source>
</evidence>
<dbReference type="PROSITE" id="PS50109">
    <property type="entry name" value="HIS_KIN"/>
    <property type="match status" value="1"/>
</dbReference>
<feature type="domain" description="PAC" evidence="13">
    <location>
        <begin position="177"/>
        <end position="231"/>
    </location>
</feature>
<keyword evidence="8" id="KW-0067">ATP-binding</keyword>
<evidence type="ECO:0000256" key="1">
    <source>
        <dbReference type="ARBA" id="ARBA00000085"/>
    </source>
</evidence>
<reference evidence="15" key="1">
    <citation type="submission" date="2016-10" db="EMBL/GenBank/DDBJ databases">
        <authorList>
            <person name="Varghese N."/>
            <person name="Submissions S."/>
        </authorList>
    </citation>
    <scope>NUCLEOTIDE SEQUENCE [LARGE SCALE GENOMIC DNA]</scope>
    <source>
        <strain evidence="15">930I</strain>
    </source>
</reference>
<dbReference type="PRINTS" id="PR00344">
    <property type="entry name" value="BCTRLSENSOR"/>
</dbReference>
<dbReference type="Gene3D" id="3.30.450.20">
    <property type="entry name" value="PAS domain"/>
    <property type="match status" value="1"/>
</dbReference>
<dbReference type="Gene3D" id="3.30.565.10">
    <property type="entry name" value="Histidine kinase-like ATPase, C-terminal domain"/>
    <property type="match status" value="1"/>
</dbReference>
<dbReference type="SMART" id="SM00387">
    <property type="entry name" value="HATPase_c"/>
    <property type="match status" value="1"/>
</dbReference>
<evidence type="ECO:0000256" key="4">
    <source>
        <dbReference type="ARBA" id="ARBA00022553"/>
    </source>
</evidence>
<dbReference type="GO" id="GO:0000155">
    <property type="term" value="F:phosphorelay sensor kinase activity"/>
    <property type="evidence" value="ECO:0007669"/>
    <property type="project" value="InterPro"/>
</dbReference>
<dbReference type="SMART" id="SM00388">
    <property type="entry name" value="HisKA"/>
    <property type="match status" value="1"/>
</dbReference>